<dbReference type="OrthoDB" id="439916at2759"/>
<feature type="compositionally biased region" description="Acidic residues" evidence="1">
    <location>
        <begin position="165"/>
        <end position="194"/>
    </location>
</feature>
<evidence type="ECO:0000256" key="1">
    <source>
        <dbReference type="SAM" id="MobiDB-lite"/>
    </source>
</evidence>
<protein>
    <submittedName>
        <fullName evidence="2">Uncharacterized protein</fullName>
    </submittedName>
</protein>
<dbReference type="Proteomes" id="UP000601435">
    <property type="component" value="Unassembled WGS sequence"/>
</dbReference>
<feature type="compositionally biased region" description="Basic residues" evidence="1">
    <location>
        <begin position="119"/>
        <end position="128"/>
    </location>
</feature>
<dbReference type="AlphaFoldDB" id="A0A812KVZ5"/>
<comment type="caution">
    <text evidence="2">The sequence shown here is derived from an EMBL/GenBank/DDBJ whole genome shotgun (WGS) entry which is preliminary data.</text>
</comment>
<feature type="region of interest" description="Disordered" evidence="1">
    <location>
        <begin position="112"/>
        <end position="194"/>
    </location>
</feature>
<sequence>GVRFPVKGPLLDSWDAAVTFCQSVPKLAERIIKVSFGQSGGADGFTKWLVMTGLCGYVNHFEGVLSAPNAKLVALPENGLGDHLVYLELTKQVSKQKEICLCYPDTHPVPKIAPLPKAVAKRRPKKKAAPPEESKPDAKAESNPDSKPESNPQSKPESKAPAETEAADDDMDLGSPEEDAEQAEQEGAEQENKA</sequence>
<dbReference type="EMBL" id="CAJNJA010008485">
    <property type="protein sequence ID" value="CAE7237084.1"/>
    <property type="molecule type" value="Genomic_DNA"/>
</dbReference>
<feature type="compositionally biased region" description="Basic and acidic residues" evidence="1">
    <location>
        <begin position="129"/>
        <end position="148"/>
    </location>
</feature>
<accession>A0A812KVZ5</accession>
<organism evidence="2 3">
    <name type="scientific">Symbiodinium necroappetens</name>
    <dbReference type="NCBI Taxonomy" id="1628268"/>
    <lineage>
        <taxon>Eukaryota</taxon>
        <taxon>Sar</taxon>
        <taxon>Alveolata</taxon>
        <taxon>Dinophyceae</taxon>
        <taxon>Suessiales</taxon>
        <taxon>Symbiodiniaceae</taxon>
        <taxon>Symbiodinium</taxon>
    </lineage>
</organism>
<reference evidence="2" key="1">
    <citation type="submission" date="2021-02" db="EMBL/GenBank/DDBJ databases">
        <authorList>
            <person name="Dougan E. K."/>
            <person name="Rhodes N."/>
            <person name="Thang M."/>
            <person name="Chan C."/>
        </authorList>
    </citation>
    <scope>NUCLEOTIDE SEQUENCE</scope>
</reference>
<name>A0A812KVZ5_9DINO</name>
<evidence type="ECO:0000313" key="2">
    <source>
        <dbReference type="EMBL" id="CAE7237084.1"/>
    </source>
</evidence>
<proteinExistence type="predicted"/>
<feature type="non-terminal residue" evidence="2">
    <location>
        <position position="1"/>
    </location>
</feature>
<evidence type="ECO:0000313" key="3">
    <source>
        <dbReference type="Proteomes" id="UP000601435"/>
    </source>
</evidence>
<keyword evidence="3" id="KW-1185">Reference proteome</keyword>
<gene>
    <name evidence="2" type="ORF">SNEC2469_LOCUS4036</name>
</gene>